<reference evidence="1 2" key="1">
    <citation type="submission" date="2018-06" db="EMBL/GenBank/DDBJ databases">
        <title>Comparative genomics reveals the genomic features of Rhizophagus irregularis, R. cerebriforme, R. diaphanum and Gigaspora rosea, and their symbiotic lifestyle signature.</title>
        <authorList>
            <person name="Morin E."/>
            <person name="San Clemente H."/>
            <person name="Chen E.C.H."/>
            <person name="De La Providencia I."/>
            <person name="Hainaut M."/>
            <person name="Kuo A."/>
            <person name="Kohler A."/>
            <person name="Murat C."/>
            <person name="Tang N."/>
            <person name="Roy S."/>
            <person name="Loubradou J."/>
            <person name="Henrissat B."/>
            <person name="Grigoriev I.V."/>
            <person name="Corradi N."/>
            <person name="Roux C."/>
            <person name="Martin F.M."/>
        </authorList>
    </citation>
    <scope>NUCLEOTIDE SEQUENCE [LARGE SCALE GENOMIC DNA]</scope>
    <source>
        <strain evidence="1 2">DAOM 227022</strain>
    </source>
</reference>
<dbReference type="AlphaFoldDB" id="A0A397STK2"/>
<comment type="caution">
    <text evidence="1">The sequence shown here is derived from an EMBL/GenBank/DDBJ whole genome shotgun (WGS) entry which is preliminary data.</text>
</comment>
<evidence type="ECO:0000313" key="1">
    <source>
        <dbReference type="EMBL" id="RIA86211.1"/>
    </source>
</evidence>
<protein>
    <submittedName>
        <fullName evidence="1">Uncharacterized protein</fullName>
    </submittedName>
</protein>
<accession>A0A397STK2</accession>
<proteinExistence type="predicted"/>
<dbReference type="EMBL" id="QKYT01000377">
    <property type="protein sequence ID" value="RIA86211.1"/>
    <property type="molecule type" value="Genomic_DNA"/>
</dbReference>
<dbReference type="Proteomes" id="UP000265703">
    <property type="component" value="Unassembled WGS sequence"/>
</dbReference>
<dbReference type="Gene3D" id="2.80.10.50">
    <property type="match status" value="1"/>
</dbReference>
<sequence>MRFIKTDQTNQNNKTPYLKSRDRIYLKFDGDYILRSQDVTFEINEKLYQEVVGHKEKVGRDDEWQIEIK</sequence>
<name>A0A397STK2_9GLOM</name>
<dbReference type="OrthoDB" id="2314515at2759"/>
<organism evidence="1 2">
    <name type="scientific">Glomus cerebriforme</name>
    <dbReference type="NCBI Taxonomy" id="658196"/>
    <lineage>
        <taxon>Eukaryota</taxon>
        <taxon>Fungi</taxon>
        <taxon>Fungi incertae sedis</taxon>
        <taxon>Mucoromycota</taxon>
        <taxon>Glomeromycotina</taxon>
        <taxon>Glomeromycetes</taxon>
        <taxon>Glomerales</taxon>
        <taxon>Glomeraceae</taxon>
        <taxon>Glomus</taxon>
    </lineage>
</organism>
<evidence type="ECO:0000313" key="2">
    <source>
        <dbReference type="Proteomes" id="UP000265703"/>
    </source>
</evidence>
<gene>
    <name evidence="1" type="ORF">C1645_829629</name>
</gene>
<keyword evidence="2" id="KW-1185">Reference proteome</keyword>